<dbReference type="PANTHER" id="PTHR19328:SF53">
    <property type="entry name" value="MEMBRANE PROTEIN"/>
    <property type="match status" value="1"/>
</dbReference>
<dbReference type="AlphaFoldDB" id="A0A2H0UBR9"/>
<proteinExistence type="predicted"/>
<evidence type="ECO:0000259" key="1">
    <source>
        <dbReference type="Pfam" id="PF22807"/>
    </source>
</evidence>
<sequence length="407" mass="44008">MTRFGAFVLLVLLIIVGGVGYLTWNNWSILTGIAPLVRPAPELQAGEPLPFTLSPGFTARIYASSTPGARVLALDPRGVIVASLTSEGKVVALPDENGDGVADTTVEVITGLNKPHGIVFRCDENNPEVCRLFIAEEDVVQSYTYDPTSRKASLPKTLMSLPSDGGHSTRSLHIMPDNKKILVAVGSSCNVCNEENALRAAISMMDPETGEHSIYAKGLRNTVFMTINPIDGSLWGTDMGRDLLGDDTPPDEVNIIEEGKNYGWPICYGGNIHDTQFNPDGNATRSNGAGKNTPCASFQASHIDIPAHAAPLGLVFIPEEGWPEDYWHDLLVAYHGSWNRSVPTGYKIVRIELDTRGNPTGEVEDFMTGFTRDGEVIGRPVGLLVQPGGTLYVSDDRASVIYKITRN</sequence>
<organism evidence="2 3">
    <name type="scientific">Candidatus Kaiserbacteria bacterium CG10_big_fil_rev_8_21_14_0_10_51_14</name>
    <dbReference type="NCBI Taxonomy" id="1974610"/>
    <lineage>
        <taxon>Bacteria</taxon>
        <taxon>Candidatus Kaiseribacteriota</taxon>
    </lineage>
</organism>
<dbReference type="EMBL" id="PFBK01000006">
    <property type="protein sequence ID" value="PIR83873.1"/>
    <property type="molecule type" value="Genomic_DNA"/>
</dbReference>
<feature type="domain" description="Pyrroloquinoline quinone-dependent pyranose dehydrogenase beta-propeller" evidence="1">
    <location>
        <begin position="52"/>
        <end position="406"/>
    </location>
</feature>
<dbReference type="InterPro" id="IPR011041">
    <property type="entry name" value="Quinoprot_gluc/sorb_DH_b-prop"/>
</dbReference>
<dbReference type="InterPro" id="IPR011042">
    <property type="entry name" value="6-blade_b-propeller_TolB-like"/>
</dbReference>
<evidence type="ECO:0000313" key="3">
    <source>
        <dbReference type="Proteomes" id="UP000231192"/>
    </source>
</evidence>
<dbReference type="InterPro" id="IPR054539">
    <property type="entry name" value="Beta-prop_PDH"/>
</dbReference>
<evidence type="ECO:0000313" key="2">
    <source>
        <dbReference type="EMBL" id="PIR83873.1"/>
    </source>
</evidence>
<dbReference type="Pfam" id="PF22807">
    <property type="entry name" value="TrAA12"/>
    <property type="match status" value="1"/>
</dbReference>
<dbReference type="PANTHER" id="PTHR19328">
    <property type="entry name" value="HEDGEHOG-INTERACTING PROTEIN"/>
    <property type="match status" value="1"/>
</dbReference>
<reference evidence="3" key="1">
    <citation type="submission" date="2017-09" db="EMBL/GenBank/DDBJ databases">
        <title>Depth-based differentiation of microbial function through sediment-hosted aquifers and enrichment of novel symbionts in the deep terrestrial subsurface.</title>
        <authorList>
            <person name="Probst A.J."/>
            <person name="Ladd B."/>
            <person name="Jarett J.K."/>
            <person name="Geller-Mcgrath D.E."/>
            <person name="Sieber C.M.K."/>
            <person name="Emerson J.B."/>
            <person name="Anantharaman K."/>
            <person name="Thomas B.C."/>
            <person name="Malmstrom R."/>
            <person name="Stieglmeier M."/>
            <person name="Klingl A."/>
            <person name="Woyke T."/>
            <person name="Ryan C.M."/>
            <person name="Banfield J.F."/>
        </authorList>
    </citation>
    <scope>NUCLEOTIDE SEQUENCE [LARGE SCALE GENOMIC DNA]</scope>
</reference>
<dbReference type="Gene3D" id="2.120.10.30">
    <property type="entry name" value="TolB, C-terminal domain"/>
    <property type="match status" value="1"/>
</dbReference>
<accession>A0A2H0UBR9</accession>
<protein>
    <submittedName>
        <fullName evidence="2">Oxidoreductase</fullName>
    </submittedName>
</protein>
<comment type="caution">
    <text evidence="2">The sequence shown here is derived from an EMBL/GenBank/DDBJ whole genome shotgun (WGS) entry which is preliminary data.</text>
</comment>
<dbReference type="Proteomes" id="UP000231192">
    <property type="component" value="Unassembled WGS sequence"/>
</dbReference>
<dbReference type="SUPFAM" id="SSF50952">
    <property type="entry name" value="Soluble quinoprotein glucose dehydrogenase"/>
    <property type="match status" value="1"/>
</dbReference>
<name>A0A2H0UBR9_9BACT</name>
<gene>
    <name evidence="2" type="ORF">COU18_02225</name>
</gene>